<proteinExistence type="predicted"/>
<reference evidence="2" key="1">
    <citation type="submission" date="2016-10" db="EMBL/GenBank/DDBJ databases">
        <authorList>
            <person name="Varghese N."/>
            <person name="Submissions S."/>
        </authorList>
    </citation>
    <scope>NUCLEOTIDE SEQUENCE [LARGE SCALE GENOMIC DNA]</scope>
    <source>
        <strain evidence="2">DSM 19315</strain>
    </source>
</reference>
<dbReference type="STRING" id="435880.SAMN04487988_10224"/>
<dbReference type="EMBL" id="FOPC01000002">
    <property type="protein sequence ID" value="SFG20670.1"/>
    <property type="molecule type" value="Genomic_DNA"/>
</dbReference>
<name>A0A1I2PYF4_9BACT</name>
<organism evidence="1 2">
    <name type="scientific">Algoriphagus hitonicola</name>
    <dbReference type="NCBI Taxonomy" id="435880"/>
    <lineage>
        <taxon>Bacteria</taxon>
        <taxon>Pseudomonadati</taxon>
        <taxon>Bacteroidota</taxon>
        <taxon>Cytophagia</taxon>
        <taxon>Cytophagales</taxon>
        <taxon>Cyclobacteriaceae</taxon>
        <taxon>Algoriphagus</taxon>
    </lineage>
</organism>
<protein>
    <submittedName>
        <fullName evidence="1">TolB-like 6-blade propeller-like</fullName>
    </submittedName>
</protein>
<dbReference type="Proteomes" id="UP000199642">
    <property type="component" value="Unassembled WGS sequence"/>
</dbReference>
<dbReference type="OrthoDB" id="821257at2"/>
<accession>A0A1I2PYF4</accession>
<dbReference type="AlphaFoldDB" id="A0A1I2PYF4"/>
<dbReference type="RefSeq" id="WP_092788765.1">
    <property type="nucleotide sequence ID" value="NZ_FOPC01000002.1"/>
</dbReference>
<evidence type="ECO:0000313" key="2">
    <source>
        <dbReference type="Proteomes" id="UP000199642"/>
    </source>
</evidence>
<sequence length="358" mass="41228">MLKEINFIGLLLFLFLNACVEKTNSIRIFEENLPKPKILRGEKFNFTEFVNPIGISMSGKYGVVWEDKSVSDDKFHIIDISTMEYLQSKGIDGLGPGEITTSYLEPSEEENKVWNYDIEARVYSKFDLLDSNKLAEFQIKSPPTTYFLTRTTWAENNTLIGSTADGWTKYLHVTLEGDTLNLLGSWKDMLEEREFPNGIKTDELKPNAISYLFQGPIKGNINNNIYVKVGMVVDYIDIIDLSTKTIKTINGPRQDIQDFSISYNMGYQIPVFPSESTERYIDLYVGEDSFFVLFFGKPYAQISDLENLNRVFEFDFDGKILKQYQLDFPLNGFTVDEAGRYIYGVTVDREPNLVRFEY</sequence>
<dbReference type="Pfam" id="PF15869">
    <property type="entry name" value="TolB_like"/>
    <property type="match status" value="1"/>
</dbReference>
<keyword evidence="2" id="KW-1185">Reference proteome</keyword>
<gene>
    <name evidence="1" type="ORF">SAMN04487988_10224</name>
</gene>
<evidence type="ECO:0000313" key="1">
    <source>
        <dbReference type="EMBL" id="SFG20670.1"/>
    </source>
</evidence>